<evidence type="ECO:0000313" key="1">
    <source>
        <dbReference type="EMBL" id="OMJ75661.1"/>
    </source>
</evidence>
<dbReference type="AlphaFoldDB" id="A0A1R2BFY8"/>
<keyword evidence="2" id="KW-1185">Reference proteome</keyword>
<protein>
    <submittedName>
        <fullName evidence="1">Uncharacterized protein</fullName>
    </submittedName>
</protein>
<proteinExistence type="predicted"/>
<evidence type="ECO:0000313" key="2">
    <source>
        <dbReference type="Proteomes" id="UP000187209"/>
    </source>
</evidence>
<dbReference type="Proteomes" id="UP000187209">
    <property type="component" value="Unassembled WGS sequence"/>
</dbReference>
<sequence>MMDLETYYQSSQFHSDRYSKSTSDNLQAQELMNLTLNKIPGVYKCTSEKMQFEMTEKNYIAKAQLFFVNPQLNFKVITTSFQEFSLSYYCCINIFHTDFQTTIKVPGLRSYNPTGPLEYISHSQYIFLLKITSAIIKAAVSGASEAELFYLKNCISIFPSYTSNNIILDYMFIQVKTACYRKITPPTYPEYIFAQIMKGSYIPREDTKEYLEVYLMFIKGEVKETKLPIEYFSSILRSDKKISWDLKVKFSELESKGIKNGRMLRLIPLLLEDLEYIEIGCPIDGLYNEIGKLAMEFEESVEGFNECILM</sequence>
<reference evidence="1 2" key="1">
    <citation type="submission" date="2016-11" db="EMBL/GenBank/DDBJ databases">
        <title>The macronuclear genome of Stentor coeruleus: a giant cell with tiny introns.</title>
        <authorList>
            <person name="Slabodnick M."/>
            <person name="Ruby J.G."/>
            <person name="Reiff S.B."/>
            <person name="Swart E.C."/>
            <person name="Gosai S."/>
            <person name="Prabakaran S."/>
            <person name="Witkowska E."/>
            <person name="Larue G.E."/>
            <person name="Fisher S."/>
            <person name="Freeman R.M."/>
            <person name="Gunawardena J."/>
            <person name="Chu W."/>
            <person name="Stover N.A."/>
            <person name="Gregory B.D."/>
            <person name="Nowacki M."/>
            <person name="Derisi J."/>
            <person name="Roy S.W."/>
            <person name="Marshall W.F."/>
            <person name="Sood P."/>
        </authorList>
    </citation>
    <scope>NUCLEOTIDE SEQUENCE [LARGE SCALE GENOMIC DNA]</scope>
    <source>
        <strain evidence="1">WM001</strain>
    </source>
</reference>
<name>A0A1R2BFY8_9CILI</name>
<dbReference type="EMBL" id="MPUH01000677">
    <property type="protein sequence ID" value="OMJ75661.1"/>
    <property type="molecule type" value="Genomic_DNA"/>
</dbReference>
<organism evidence="1 2">
    <name type="scientific">Stentor coeruleus</name>
    <dbReference type="NCBI Taxonomy" id="5963"/>
    <lineage>
        <taxon>Eukaryota</taxon>
        <taxon>Sar</taxon>
        <taxon>Alveolata</taxon>
        <taxon>Ciliophora</taxon>
        <taxon>Postciliodesmatophora</taxon>
        <taxon>Heterotrichea</taxon>
        <taxon>Heterotrichida</taxon>
        <taxon>Stentoridae</taxon>
        <taxon>Stentor</taxon>
    </lineage>
</organism>
<comment type="caution">
    <text evidence="1">The sequence shown here is derived from an EMBL/GenBank/DDBJ whole genome shotgun (WGS) entry which is preliminary data.</text>
</comment>
<accession>A0A1R2BFY8</accession>
<gene>
    <name evidence="1" type="ORF">SteCoe_25151</name>
</gene>